<reference evidence="2 3" key="1">
    <citation type="journal article" date="2014" name="BMC Genomics">
        <title>Genome sequencing of four Aureobasidium pullulans varieties: biotechnological potential, stress tolerance, and description of new species.</title>
        <authorList>
            <person name="Gostin Ar C."/>
            <person name="Ohm R.A."/>
            <person name="Kogej T."/>
            <person name="Sonjak S."/>
            <person name="Turk M."/>
            <person name="Zajc J."/>
            <person name="Zalar P."/>
            <person name="Grube M."/>
            <person name="Sun H."/>
            <person name="Han J."/>
            <person name="Sharma A."/>
            <person name="Chiniquy J."/>
            <person name="Ngan C.Y."/>
            <person name="Lipzen A."/>
            <person name="Barry K."/>
            <person name="Grigoriev I.V."/>
            <person name="Gunde-Cimerman N."/>
        </authorList>
    </citation>
    <scope>NUCLEOTIDE SEQUENCE [LARGE SCALE GENOMIC DNA]</scope>
    <source>
        <strain evidence="2 3">CBS 147.97</strain>
    </source>
</reference>
<evidence type="ECO:0000313" key="2">
    <source>
        <dbReference type="EMBL" id="KEQ68856.1"/>
    </source>
</evidence>
<gene>
    <name evidence="2" type="ORF">M436DRAFT_67773</name>
</gene>
<dbReference type="GeneID" id="25414284"/>
<protein>
    <submittedName>
        <fullName evidence="2">Uncharacterized protein</fullName>
    </submittedName>
</protein>
<feature type="region of interest" description="Disordered" evidence="1">
    <location>
        <begin position="170"/>
        <end position="232"/>
    </location>
</feature>
<dbReference type="AlphaFoldDB" id="A0A074X2I3"/>
<keyword evidence="3" id="KW-1185">Reference proteome</keyword>
<name>A0A074X2I3_9PEZI</name>
<evidence type="ECO:0000256" key="1">
    <source>
        <dbReference type="SAM" id="MobiDB-lite"/>
    </source>
</evidence>
<accession>A0A074X2I3</accession>
<sequence length="263" mass="29303">MCGQGNRSYLKQLWYATADLCWRKSMPNEAVSYLVRRPASLSSHIHPIKNLQITSILARMWRCRMCQQNGKHTDCRTKGNLMAHLGSAHNMGPFRCALCPYAKCRADHVQAHINKEKLMRNGRHEYAIVQYSQRMNSALYTESNLSYIPPYVPPVFMPVTAPAMAAPLAAPATPSSTISGTDSDIISSHDATPDPSPSPTPSISSLDDNNPEDAHEDDEMSDAAPVFTTPTQRIEVPAQSVEFQDQLRTQRVSFQDQINNQAM</sequence>
<evidence type="ECO:0000313" key="3">
    <source>
        <dbReference type="Proteomes" id="UP000027730"/>
    </source>
</evidence>
<feature type="compositionally biased region" description="Low complexity" evidence="1">
    <location>
        <begin position="170"/>
        <end position="190"/>
    </location>
</feature>
<dbReference type="EMBL" id="KL584725">
    <property type="protein sequence ID" value="KEQ68856.1"/>
    <property type="molecule type" value="Genomic_DNA"/>
</dbReference>
<dbReference type="HOGENOM" id="CLU_1057623_0_0_1"/>
<dbReference type="RefSeq" id="XP_013423050.1">
    <property type="nucleotide sequence ID" value="XM_013567596.1"/>
</dbReference>
<dbReference type="Proteomes" id="UP000027730">
    <property type="component" value="Unassembled WGS sequence"/>
</dbReference>
<feature type="compositionally biased region" description="Acidic residues" evidence="1">
    <location>
        <begin position="209"/>
        <end position="221"/>
    </location>
</feature>
<proteinExistence type="predicted"/>
<organism evidence="2 3">
    <name type="scientific">Aureobasidium namibiae CBS 147.97</name>
    <dbReference type="NCBI Taxonomy" id="1043004"/>
    <lineage>
        <taxon>Eukaryota</taxon>
        <taxon>Fungi</taxon>
        <taxon>Dikarya</taxon>
        <taxon>Ascomycota</taxon>
        <taxon>Pezizomycotina</taxon>
        <taxon>Dothideomycetes</taxon>
        <taxon>Dothideomycetidae</taxon>
        <taxon>Dothideales</taxon>
        <taxon>Saccotheciaceae</taxon>
        <taxon>Aureobasidium</taxon>
    </lineage>
</organism>